<dbReference type="InterPro" id="IPR036736">
    <property type="entry name" value="ACP-like_sf"/>
</dbReference>
<evidence type="ECO:0008006" key="3">
    <source>
        <dbReference type="Google" id="ProtNLM"/>
    </source>
</evidence>
<reference evidence="2" key="1">
    <citation type="journal article" date="2019" name="Int. J. Syst. Evol. Microbiol.">
        <title>The Global Catalogue of Microorganisms (GCM) 10K type strain sequencing project: providing services to taxonomists for standard genome sequencing and annotation.</title>
        <authorList>
            <consortium name="The Broad Institute Genomics Platform"/>
            <consortium name="The Broad Institute Genome Sequencing Center for Infectious Disease"/>
            <person name="Wu L."/>
            <person name="Ma J."/>
        </authorList>
    </citation>
    <scope>NUCLEOTIDE SEQUENCE [LARGE SCALE GENOMIC DNA]</scope>
    <source>
        <strain evidence="2">CGMCC 1.12749</strain>
    </source>
</reference>
<dbReference type="SUPFAM" id="SSF47336">
    <property type="entry name" value="ACP-like"/>
    <property type="match status" value="1"/>
</dbReference>
<gene>
    <name evidence="1" type="ORF">GCM10011323_20450</name>
</gene>
<keyword evidence="2" id="KW-1185">Reference proteome</keyword>
<protein>
    <recommendedName>
        <fullName evidence="3">Acyl carrier protein</fullName>
    </recommendedName>
</protein>
<proteinExistence type="predicted"/>
<dbReference type="Gene3D" id="1.10.1200.10">
    <property type="entry name" value="ACP-like"/>
    <property type="match status" value="1"/>
</dbReference>
<accession>A0ABQ1W5H1</accession>
<comment type="caution">
    <text evidence="1">The sequence shown here is derived from an EMBL/GenBank/DDBJ whole genome shotgun (WGS) entry which is preliminary data.</text>
</comment>
<dbReference type="EMBL" id="BMFP01000003">
    <property type="protein sequence ID" value="GGG15998.1"/>
    <property type="molecule type" value="Genomic_DNA"/>
</dbReference>
<evidence type="ECO:0000313" key="2">
    <source>
        <dbReference type="Proteomes" id="UP000634043"/>
    </source>
</evidence>
<evidence type="ECO:0000313" key="1">
    <source>
        <dbReference type="EMBL" id="GGG15998.1"/>
    </source>
</evidence>
<dbReference type="Proteomes" id="UP000634043">
    <property type="component" value="Unassembled WGS sequence"/>
</dbReference>
<sequence>MRGSKLPFTMMHMADPRTTLYKEVINLVSRLKAIAPHKLSGPKGLWENGMDIVDVVDIILAVEKKYSVVIPDEVPVYSIDDLVNYLQLSKAS</sequence>
<name>A0ABQ1W5H1_9BACT</name>
<organism evidence="1 2">
    <name type="scientific">Pontibacter amylolyticus</name>
    <dbReference type="NCBI Taxonomy" id="1424080"/>
    <lineage>
        <taxon>Bacteria</taxon>
        <taxon>Pseudomonadati</taxon>
        <taxon>Bacteroidota</taxon>
        <taxon>Cytophagia</taxon>
        <taxon>Cytophagales</taxon>
        <taxon>Hymenobacteraceae</taxon>
        <taxon>Pontibacter</taxon>
    </lineage>
</organism>